<evidence type="ECO:0000256" key="2">
    <source>
        <dbReference type="ARBA" id="ARBA00023015"/>
    </source>
</evidence>
<dbReference type="Gene3D" id="1.10.260.40">
    <property type="entry name" value="lambda repressor-like DNA-binding domains"/>
    <property type="match status" value="1"/>
</dbReference>
<keyword evidence="1" id="KW-0678">Repressor</keyword>
<dbReference type="SMART" id="SM00354">
    <property type="entry name" value="HTH_LACI"/>
    <property type="match status" value="1"/>
</dbReference>
<dbReference type="CDD" id="cd01392">
    <property type="entry name" value="HTH_LacI"/>
    <property type="match status" value="1"/>
</dbReference>
<dbReference type="PROSITE" id="PS50932">
    <property type="entry name" value="HTH_LACI_2"/>
    <property type="match status" value="1"/>
</dbReference>
<sequence>MKGSTLKDVAREADVSVASASRVMNGIGTVTEDVRARVLEAAERLRYVPHWGARSLVTSRTNTVGLLLPDIYGEFFSEIIRGVDIAARARDLHLLVSGSHGDLAEAAAVIESMSGRVDGLLVMSPVASAGDLPVTVPLVTIGGRPDGSERCAIGVDNFAGACTAVRHLAANGCRRLAHISGPAENLDAQERFRGFAATASEVDPGAELRVREGDFTEEGGHRAMAALLDRADRPDGVFVANDMMAAGAILAIKEAGLAVPEDVAVIGFDDIPLARFTSPPLSTLRVGVCELGKQALEMLVSAIEAGDASEVEGIVISPQLVVRESSKRGTNTN</sequence>
<name>A0ABN1F6R9_9PROT</name>
<evidence type="ECO:0000313" key="6">
    <source>
        <dbReference type="EMBL" id="GAA0583874.1"/>
    </source>
</evidence>
<dbReference type="InterPro" id="IPR028082">
    <property type="entry name" value="Peripla_BP_I"/>
</dbReference>
<organism evidence="6 7">
    <name type="scientific">Rhizomicrobium electricum</name>
    <dbReference type="NCBI Taxonomy" id="480070"/>
    <lineage>
        <taxon>Bacteria</taxon>
        <taxon>Pseudomonadati</taxon>
        <taxon>Pseudomonadota</taxon>
        <taxon>Alphaproteobacteria</taxon>
        <taxon>Micropepsales</taxon>
        <taxon>Micropepsaceae</taxon>
        <taxon>Rhizomicrobium</taxon>
    </lineage>
</organism>
<dbReference type="SUPFAM" id="SSF47413">
    <property type="entry name" value="lambda repressor-like DNA-binding domains"/>
    <property type="match status" value="1"/>
</dbReference>
<evidence type="ECO:0000256" key="4">
    <source>
        <dbReference type="ARBA" id="ARBA00023163"/>
    </source>
</evidence>
<dbReference type="RefSeq" id="WP_166937086.1">
    <property type="nucleotide sequence ID" value="NZ_BAAADD010000010.1"/>
</dbReference>
<dbReference type="InterPro" id="IPR000843">
    <property type="entry name" value="HTH_LacI"/>
</dbReference>
<proteinExistence type="predicted"/>
<dbReference type="PROSITE" id="PS00356">
    <property type="entry name" value="HTH_LACI_1"/>
    <property type="match status" value="1"/>
</dbReference>
<dbReference type="GO" id="GO:0003677">
    <property type="term" value="F:DNA binding"/>
    <property type="evidence" value="ECO:0007669"/>
    <property type="project" value="UniProtKB-KW"/>
</dbReference>
<accession>A0ABN1F6R9</accession>
<gene>
    <name evidence="6" type="ORF">GCM10008942_36010</name>
</gene>
<dbReference type="InterPro" id="IPR010982">
    <property type="entry name" value="Lambda_DNA-bd_dom_sf"/>
</dbReference>
<keyword evidence="3 6" id="KW-0238">DNA-binding</keyword>
<comment type="caution">
    <text evidence="6">The sequence shown here is derived from an EMBL/GenBank/DDBJ whole genome shotgun (WGS) entry which is preliminary data.</text>
</comment>
<dbReference type="EMBL" id="BAAADD010000010">
    <property type="protein sequence ID" value="GAA0583874.1"/>
    <property type="molecule type" value="Genomic_DNA"/>
</dbReference>
<dbReference type="CDD" id="cd06267">
    <property type="entry name" value="PBP1_LacI_sugar_binding-like"/>
    <property type="match status" value="1"/>
</dbReference>
<dbReference type="Pfam" id="PF13377">
    <property type="entry name" value="Peripla_BP_3"/>
    <property type="match status" value="1"/>
</dbReference>
<dbReference type="PANTHER" id="PTHR30146:SF151">
    <property type="entry name" value="HTH-TYPE TRANSCRIPTIONAL REPRESSOR CYTR"/>
    <property type="match status" value="1"/>
</dbReference>
<keyword evidence="7" id="KW-1185">Reference proteome</keyword>
<dbReference type="InterPro" id="IPR046335">
    <property type="entry name" value="LacI/GalR-like_sensor"/>
</dbReference>
<evidence type="ECO:0000256" key="1">
    <source>
        <dbReference type="ARBA" id="ARBA00022491"/>
    </source>
</evidence>
<evidence type="ECO:0000259" key="5">
    <source>
        <dbReference type="PROSITE" id="PS50932"/>
    </source>
</evidence>
<evidence type="ECO:0000313" key="7">
    <source>
        <dbReference type="Proteomes" id="UP001499951"/>
    </source>
</evidence>
<evidence type="ECO:0000256" key="3">
    <source>
        <dbReference type="ARBA" id="ARBA00023125"/>
    </source>
</evidence>
<protein>
    <submittedName>
        <fullName evidence="6">LacI family DNA-binding transcriptional regulator</fullName>
    </submittedName>
</protein>
<dbReference type="Proteomes" id="UP001499951">
    <property type="component" value="Unassembled WGS sequence"/>
</dbReference>
<feature type="domain" description="HTH lacI-type" evidence="5">
    <location>
        <begin position="4"/>
        <end position="58"/>
    </location>
</feature>
<dbReference type="PANTHER" id="PTHR30146">
    <property type="entry name" value="LACI-RELATED TRANSCRIPTIONAL REPRESSOR"/>
    <property type="match status" value="1"/>
</dbReference>
<dbReference type="Gene3D" id="3.40.50.2300">
    <property type="match status" value="2"/>
</dbReference>
<dbReference type="SUPFAM" id="SSF53822">
    <property type="entry name" value="Periplasmic binding protein-like I"/>
    <property type="match status" value="1"/>
</dbReference>
<keyword evidence="4" id="KW-0804">Transcription</keyword>
<reference evidence="6 7" key="1">
    <citation type="journal article" date="2019" name="Int. J. Syst. Evol. Microbiol.">
        <title>The Global Catalogue of Microorganisms (GCM) 10K type strain sequencing project: providing services to taxonomists for standard genome sequencing and annotation.</title>
        <authorList>
            <consortium name="The Broad Institute Genomics Platform"/>
            <consortium name="The Broad Institute Genome Sequencing Center for Infectious Disease"/>
            <person name="Wu L."/>
            <person name="Ma J."/>
        </authorList>
    </citation>
    <scope>NUCLEOTIDE SEQUENCE [LARGE SCALE GENOMIC DNA]</scope>
    <source>
        <strain evidence="6 7">JCM 15089</strain>
    </source>
</reference>
<keyword evidence="2" id="KW-0805">Transcription regulation</keyword>
<dbReference type="Pfam" id="PF00356">
    <property type="entry name" value="LacI"/>
    <property type="match status" value="1"/>
</dbReference>